<dbReference type="GO" id="GO:0005730">
    <property type="term" value="C:nucleolus"/>
    <property type="evidence" value="ECO:0007669"/>
    <property type="project" value="UniProtKB-SubCell"/>
</dbReference>
<feature type="region of interest" description="Disordered" evidence="6">
    <location>
        <begin position="265"/>
        <end position="332"/>
    </location>
</feature>
<accession>J8PY96</accession>
<dbReference type="EMBL" id="ALIE01000193">
    <property type="protein sequence ID" value="EJS41411.1"/>
    <property type="molecule type" value="Genomic_DNA"/>
</dbReference>
<dbReference type="OrthoDB" id="5072at2759"/>
<dbReference type="Proteomes" id="UP000006968">
    <property type="component" value="Chromosome XVI"/>
</dbReference>
<dbReference type="PANTHER" id="PTHR14211:SF7">
    <property type="entry name" value="RIBOSOME BIOGENESIS PROTEIN NOP53"/>
    <property type="match status" value="1"/>
</dbReference>
<keyword evidence="3 5" id="KW-0690">Ribosome biogenesis</keyword>
<evidence type="ECO:0000313" key="7">
    <source>
        <dbReference type="EMBL" id="EJS41411.1"/>
    </source>
</evidence>
<comment type="caution">
    <text evidence="7">The sequence shown here is derived from an EMBL/GenBank/DDBJ whole genome shotgun (WGS) entry which is preliminary data.</text>
</comment>
<gene>
    <name evidence="7" type="ORF">SU7_3524</name>
</gene>
<dbReference type="GO" id="GO:0008097">
    <property type="term" value="F:5S rRNA binding"/>
    <property type="evidence" value="ECO:0007669"/>
    <property type="project" value="TreeGrafter"/>
</dbReference>
<dbReference type="PANTHER" id="PTHR14211">
    <property type="entry name" value="GLIOMA SUPPRESSOR CANDIDATE REGION GENE 2"/>
    <property type="match status" value="1"/>
</dbReference>
<evidence type="ECO:0000313" key="8">
    <source>
        <dbReference type="Proteomes" id="UP000006968"/>
    </source>
</evidence>
<feature type="compositionally biased region" description="Acidic residues" evidence="6">
    <location>
        <begin position="269"/>
        <end position="291"/>
    </location>
</feature>
<dbReference type="Pfam" id="PF07767">
    <property type="entry name" value="Nop53"/>
    <property type="match status" value="1"/>
</dbReference>
<proteinExistence type="inferred from homology"/>
<dbReference type="GO" id="GO:0000027">
    <property type="term" value="P:ribosomal large subunit assembly"/>
    <property type="evidence" value="ECO:0007669"/>
    <property type="project" value="UniProtKB-UniRule"/>
</dbReference>
<dbReference type="HOGENOM" id="CLU_035888_1_1_1"/>
<protein>
    <recommendedName>
        <fullName evidence="2 5">Ribosome biogenesis protein NOP53</fullName>
    </recommendedName>
</protein>
<evidence type="ECO:0000256" key="3">
    <source>
        <dbReference type="ARBA" id="ARBA00022517"/>
    </source>
</evidence>
<evidence type="ECO:0000256" key="6">
    <source>
        <dbReference type="SAM" id="MobiDB-lite"/>
    </source>
</evidence>
<keyword evidence="8" id="KW-1185">Reference proteome</keyword>
<reference evidence="7 8" key="1">
    <citation type="journal article" date="2013" name="BMC Genomics">
        <title>High quality de novo sequencing and assembly of the Saccharomyces arboricolus genome.</title>
        <authorList>
            <person name="Liti G."/>
            <person name="Nguyen Ba A.N."/>
            <person name="Blythe M."/>
            <person name="Mueller C.A."/>
            <person name="Bergstroem A."/>
            <person name="Cubillos F.A."/>
            <person name="Dafhnis-Calas F."/>
            <person name="Khoshraftar S."/>
            <person name="Malla S."/>
            <person name="Mehta N."/>
            <person name="Siow C.C."/>
            <person name="Warringer J."/>
            <person name="Moses A.M."/>
            <person name="Louis E.J."/>
            <person name="Nieduszynski C.A."/>
        </authorList>
    </citation>
    <scope>NUCLEOTIDE SEQUENCE [LARGE SCALE GENOMIC DNA]</scope>
    <source>
        <strain evidence="8">H-6 / AS 2.3317 / CBS 10644</strain>
    </source>
</reference>
<evidence type="ECO:0000256" key="4">
    <source>
        <dbReference type="ARBA" id="ARBA00023242"/>
    </source>
</evidence>
<comment type="function">
    <text evidence="5">May play a role in ribosome biogenesis.</text>
</comment>
<dbReference type="AlphaFoldDB" id="J8PY96"/>
<dbReference type="PIRSF" id="PIRSF017302">
    <property type="entry name" value="Gltscr2"/>
    <property type="match status" value="1"/>
</dbReference>
<evidence type="ECO:0000256" key="2">
    <source>
        <dbReference type="ARBA" id="ARBA00018339"/>
    </source>
</evidence>
<evidence type="ECO:0000256" key="5">
    <source>
        <dbReference type="PIRNR" id="PIRNR017302"/>
    </source>
</evidence>
<feature type="compositionally biased region" description="Basic residues" evidence="6">
    <location>
        <begin position="312"/>
        <end position="329"/>
    </location>
</feature>
<dbReference type="InterPro" id="IPR011687">
    <property type="entry name" value="Nop53/GLTSCR2"/>
</dbReference>
<evidence type="ECO:0000256" key="1">
    <source>
        <dbReference type="ARBA" id="ARBA00008838"/>
    </source>
</evidence>
<comment type="similarity">
    <text evidence="1 5">Belongs to the NOP53 family.</text>
</comment>
<sequence>MAPTNVIKKPSQYKQSSRKGKKAWRKNIDISEVEQYMEKKIEHEITHGTSDMTSLKNDALFQVDVEGDDVLKKKLIKRNQIKKNLKSKEILDAVNTNSKIAALKHHKSGNDEKSKKVQGVSKHELKKLMALAGRVHGESKIKNRVAKDGLIRSTAGDLWGNESNSKKQKFKLPSGIEFDVEGKEHIPEELLKKSTTGWSVASTRPATLYVEPIVVKEYVELPHAGKSYNPNDKSWSELINKEYKDEKVRDDERVALEEYKERIRHLMETLEDDEEEESSSDEEEEIEENEDSQGGSLDDNEIRLSINEPVKNKKKTKHQRNKAKRHEKKVKLQQELKKLRKRVKNLEEVIGGSGDVEKLPVVQSGNISKEKKNKKHKLGTKYSVINERLEVKFSDELSDSLRKLRPEGNLLYDTVRKLQSSGKIESRVPVKRGRRYKQKITEKWTHKDFK</sequence>
<organism evidence="7 8">
    <name type="scientific">Saccharomyces arboricola (strain H-6 / AS 2.3317 / CBS 10644)</name>
    <name type="common">Yeast</name>
    <dbReference type="NCBI Taxonomy" id="1160507"/>
    <lineage>
        <taxon>Eukaryota</taxon>
        <taxon>Fungi</taxon>
        <taxon>Dikarya</taxon>
        <taxon>Ascomycota</taxon>
        <taxon>Saccharomycotina</taxon>
        <taxon>Saccharomycetes</taxon>
        <taxon>Saccharomycetales</taxon>
        <taxon>Saccharomycetaceae</taxon>
        <taxon>Saccharomyces</taxon>
    </lineage>
</organism>
<keyword evidence="4 5" id="KW-0539">Nucleus</keyword>
<dbReference type="GO" id="GO:0006364">
    <property type="term" value="P:rRNA processing"/>
    <property type="evidence" value="ECO:0007669"/>
    <property type="project" value="TreeGrafter"/>
</dbReference>
<comment type="subcellular location">
    <subcellularLocation>
        <location evidence="5">Nucleus</location>
        <location evidence="5">Nucleolus</location>
    </subcellularLocation>
    <subcellularLocation>
        <location evidence="5">Nucleus</location>
        <location evidence="5">Nucleoplasm</location>
    </subcellularLocation>
</comment>
<feature type="region of interest" description="Disordered" evidence="6">
    <location>
        <begin position="1"/>
        <end position="24"/>
    </location>
</feature>
<dbReference type="GO" id="GO:0005654">
    <property type="term" value="C:nucleoplasm"/>
    <property type="evidence" value="ECO:0007669"/>
    <property type="project" value="UniProtKB-SubCell"/>
</dbReference>
<name>J8PY96_SACAR</name>